<comment type="caution">
    <text evidence="2">The sequence shown here is derived from an EMBL/GenBank/DDBJ whole genome shotgun (WGS) entry which is preliminary data.</text>
</comment>
<evidence type="ECO:0000313" key="2">
    <source>
        <dbReference type="EMBL" id="VEL24756.1"/>
    </source>
</evidence>
<protein>
    <submittedName>
        <fullName evidence="2">Uncharacterized protein</fullName>
    </submittedName>
</protein>
<keyword evidence="3" id="KW-1185">Reference proteome</keyword>
<reference evidence="2" key="1">
    <citation type="submission" date="2018-11" db="EMBL/GenBank/DDBJ databases">
        <authorList>
            <consortium name="Pathogen Informatics"/>
        </authorList>
    </citation>
    <scope>NUCLEOTIDE SEQUENCE</scope>
</reference>
<name>A0A448X0I8_9PLAT</name>
<gene>
    <name evidence="2" type="ORF">PXEA_LOCUS18196</name>
</gene>
<dbReference type="AlphaFoldDB" id="A0A448X0I8"/>
<proteinExistence type="predicted"/>
<organism evidence="2 3">
    <name type="scientific">Protopolystoma xenopodis</name>
    <dbReference type="NCBI Taxonomy" id="117903"/>
    <lineage>
        <taxon>Eukaryota</taxon>
        <taxon>Metazoa</taxon>
        <taxon>Spiralia</taxon>
        <taxon>Lophotrochozoa</taxon>
        <taxon>Platyhelminthes</taxon>
        <taxon>Monogenea</taxon>
        <taxon>Polyopisthocotylea</taxon>
        <taxon>Polystomatidea</taxon>
        <taxon>Polystomatidae</taxon>
        <taxon>Protopolystoma</taxon>
    </lineage>
</organism>
<accession>A0A448X0I8</accession>
<evidence type="ECO:0000256" key="1">
    <source>
        <dbReference type="SAM" id="MobiDB-lite"/>
    </source>
</evidence>
<evidence type="ECO:0000313" key="3">
    <source>
        <dbReference type="Proteomes" id="UP000784294"/>
    </source>
</evidence>
<dbReference type="EMBL" id="CAAALY010069464">
    <property type="protein sequence ID" value="VEL24756.1"/>
    <property type="molecule type" value="Genomic_DNA"/>
</dbReference>
<feature type="region of interest" description="Disordered" evidence="1">
    <location>
        <begin position="1"/>
        <end position="87"/>
    </location>
</feature>
<feature type="compositionally biased region" description="Polar residues" evidence="1">
    <location>
        <begin position="24"/>
        <end position="33"/>
    </location>
</feature>
<sequence>MLHPAKSGQHRPSHRPQQDRPGGQEQQELTQAAPNGPMLSGGEGGTASGTRPASPPLLSPYSSPTHPAHSHLQAPATRGLPPSAGQTGQFQLLAYPSEGFTHPSSLLPPSMHQLPTSGPGYSMTGQQLAPLLHTHHLSNEAQSHLTTTSTNTTQQQLQSSSGHLHHHTMASNFTAAAAAVATAAAVVAASNSTASSAPNGPAVLPTQPQAQHHYPQQLHPQMTTNIGTGNSLLSSGLLAEEHSSSLLTRSALLLGNLLPSSRRQ</sequence>
<dbReference type="Proteomes" id="UP000784294">
    <property type="component" value="Unassembled WGS sequence"/>
</dbReference>